<dbReference type="InterPro" id="IPR036388">
    <property type="entry name" value="WH-like_DNA-bd_sf"/>
</dbReference>
<sequence length="191" mass="21024">MPARRSRGGERVGPGRRLRRTPHRDAARRPRHPHLAGPGDSARIRVLRARRGRTAPRRSRDRGWPRAADPPGQQERDELRELYAELRSLSRTVDDRALSTRLDALGQNLGARTRSEPVVGSDASGTRPELSPRELDVLAGVALGKRNGLIAGQLGLRESTVKSYLASAMRKLGAASRYEAVIAARRLSLIP</sequence>
<dbReference type="Pfam" id="PF00196">
    <property type="entry name" value="GerE"/>
    <property type="match status" value="1"/>
</dbReference>
<name>A0A3E0VUF2_9MICO</name>
<comment type="caution">
    <text evidence="6">The sequence shown here is derived from an EMBL/GenBank/DDBJ whole genome shotgun (WGS) entry which is preliminary data.</text>
</comment>
<dbReference type="InterPro" id="IPR000792">
    <property type="entry name" value="Tscrpt_reg_LuxR_C"/>
</dbReference>
<proteinExistence type="predicted"/>
<dbReference type="PANTHER" id="PTHR44688:SF16">
    <property type="entry name" value="DNA-BINDING TRANSCRIPTIONAL ACTIVATOR DEVR_DOSR"/>
    <property type="match status" value="1"/>
</dbReference>
<protein>
    <recommendedName>
        <fullName evidence="5">HTH luxR-type domain-containing protein</fullName>
    </recommendedName>
</protein>
<reference evidence="6 7" key="1">
    <citation type="submission" date="2017-04" db="EMBL/GenBank/DDBJ databases">
        <title>Comparative genome analysis of Subtercola boreus.</title>
        <authorList>
            <person name="Cho Y.-J."/>
            <person name="Cho A."/>
            <person name="Kim O.-S."/>
            <person name="Lee J.-I."/>
        </authorList>
    </citation>
    <scope>NUCLEOTIDE SEQUENCE [LARGE SCALE GENOMIC DNA]</scope>
    <source>
        <strain evidence="6 7">P27444</strain>
    </source>
</reference>
<dbReference type="AlphaFoldDB" id="A0A3E0VUF2"/>
<dbReference type="SMART" id="SM00421">
    <property type="entry name" value="HTH_LUXR"/>
    <property type="match status" value="1"/>
</dbReference>
<dbReference type="PANTHER" id="PTHR44688">
    <property type="entry name" value="DNA-BINDING TRANSCRIPTIONAL ACTIVATOR DEVR_DOSR"/>
    <property type="match status" value="1"/>
</dbReference>
<evidence type="ECO:0000256" key="3">
    <source>
        <dbReference type="ARBA" id="ARBA00023163"/>
    </source>
</evidence>
<keyword evidence="1" id="KW-0805">Transcription regulation</keyword>
<evidence type="ECO:0000313" key="6">
    <source>
        <dbReference type="EMBL" id="RFA12993.1"/>
    </source>
</evidence>
<feature type="domain" description="HTH luxR-type" evidence="5">
    <location>
        <begin position="123"/>
        <end position="188"/>
    </location>
</feature>
<organism evidence="6 7">
    <name type="scientific">Subtercola boreus</name>
    <dbReference type="NCBI Taxonomy" id="120213"/>
    <lineage>
        <taxon>Bacteria</taxon>
        <taxon>Bacillati</taxon>
        <taxon>Actinomycetota</taxon>
        <taxon>Actinomycetes</taxon>
        <taxon>Micrococcales</taxon>
        <taxon>Microbacteriaceae</taxon>
        <taxon>Subtercola</taxon>
    </lineage>
</organism>
<dbReference type="CDD" id="cd06170">
    <property type="entry name" value="LuxR_C_like"/>
    <property type="match status" value="1"/>
</dbReference>
<keyword evidence="3" id="KW-0804">Transcription</keyword>
<dbReference type="GO" id="GO:0006355">
    <property type="term" value="P:regulation of DNA-templated transcription"/>
    <property type="evidence" value="ECO:0007669"/>
    <property type="project" value="InterPro"/>
</dbReference>
<dbReference type="Proteomes" id="UP000256709">
    <property type="component" value="Unassembled WGS sequence"/>
</dbReference>
<evidence type="ECO:0000313" key="7">
    <source>
        <dbReference type="Proteomes" id="UP000256709"/>
    </source>
</evidence>
<dbReference type="PROSITE" id="PS50043">
    <property type="entry name" value="HTH_LUXR_2"/>
    <property type="match status" value="1"/>
</dbReference>
<keyword evidence="2" id="KW-0238">DNA-binding</keyword>
<dbReference type="PRINTS" id="PR00038">
    <property type="entry name" value="HTHLUXR"/>
</dbReference>
<dbReference type="SUPFAM" id="SSF46894">
    <property type="entry name" value="C-terminal effector domain of the bipartite response regulators"/>
    <property type="match status" value="1"/>
</dbReference>
<gene>
    <name evidence="6" type="ORF">B7R21_09100</name>
</gene>
<evidence type="ECO:0000256" key="2">
    <source>
        <dbReference type="ARBA" id="ARBA00023125"/>
    </source>
</evidence>
<feature type="region of interest" description="Disordered" evidence="4">
    <location>
        <begin position="1"/>
        <end position="76"/>
    </location>
</feature>
<evidence type="ECO:0000259" key="5">
    <source>
        <dbReference type="PROSITE" id="PS50043"/>
    </source>
</evidence>
<feature type="compositionally biased region" description="Basic residues" evidence="4">
    <location>
        <begin position="45"/>
        <end position="60"/>
    </location>
</feature>
<dbReference type="EMBL" id="NBXA01000020">
    <property type="protein sequence ID" value="RFA12993.1"/>
    <property type="molecule type" value="Genomic_DNA"/>
</dbReference>
<dbReference type="Gene3D" id="1.10.10.10">
    <property type="entry name" value="Winged helix-like DNA-binding domain superfamily/Winged helix DNA-binding domain"/>
    <property type="match status" value="1"/>
</dbReference>
<dbReference type="GO" id="GO:0003677">
    <property type="term" value="F:DNA binding"/>
    <property type="evidence" value="ECO:0007669"/>
    <property type="project" value="UniProtKB-KW"/>
</dbReference>
<dbReference type="InterPro" id="IPR016032">
    <property type="entry name" value="Sig_transdc_resp-reg_C-effctor"/>
</dbReference>
<dbReference type="PROSITE" id="PS00622">
    <property type="entry name" value="HTH_LUXR_1"/>
    <property type="match status" value="1"/>
</dbReference>
<accession>A0A3E0VUF2</accession>
<dbReference type="OrthoDB" id="4069167at2"/>
<evidence type="ECO:0000256" key="1">
    <source>
        <dbReference type="ARBA" id="ARBA00023015"/>
    </source>
</evidence>
<evidence type="ECO:0000256" key="4">
    <source>
        <dbReference type="SAM" id="MobiDB-lite"/>
    </source>
</evidence>